<proteinExistence type="predicted"/>
<name>A0A250XF04_9CHLO</name>
<accession>A0A250XF04</accession>
<reference evidence="1 2" key="1">
    <citation type="submission" date="2017-08" db="EMBL/GenBank/DDBJ databases">
        <title>Acidophilic green algal genome provides insights into adaptation to an acidic environment.</title>
        <authorList>
            <person name="Hirooka S."/>
            <person name="Hirose Y."/>
            <person name="Kanesaki Y."/>
            <person name="Higuchi S."/>
            <person name="Fujiwara T."/>
            <person name="Onuma R."/>
            <person name="Era A."/>
            <person name="Ohbayashi R."/>
            <person name="Uzuka A."/>
            <person name="Nozaki H."/>
            <person name="Yoshikawa H."/>
            <person name="Miyagishima S.Y."/>
        </authorList>
    </citation>
    <scope>NUCLEOTIDE SEQUENCE [LARGE SCALE GENOMIC DNA]</scope>
    <source>
        <strain evidence="1 2">NIES-2499</strain>
    </source>
</reference>
<sequence>MLVLKARVTRTSVAPINNALCYAIKDITVVMESLSQQDLPLDDVKEFIYVALRSQERFSTALKALLESLDKKQDGQDEWLELVQEEMEKGVTFCNNQLNIWRDFSNRTNEYITFVRNEADIIAIEDLQTEKKVTTGSRVKTIHPELAKFKLEKQARILGKYGGVPAFGTGMMMQLPPRDKILQVGYLMGDLKP</sequence>
<evidence type="ECO:0000313" key="2">
    <source>
        <dbReference type="Proteomes" id="UP000232323"/>
    </source>
</evidence>
<organism evidence="1 2">
    <name type="scientific">Chlamydomonas eustigma</name>
    <dbReference type="NCBI Taxonomy" id="1157962"/>
    <lineage>
        <taxon>Eukaryota</taxon>
        <taxon>Viridiplantae</taxon>
        <taxon>Chlorophyta</taxon>
        <taxon>core chlorophytes</taxon>
        <taxon>Chlorophyceae</taxon>
        <taxon>CS clade</taxon>
        <taxon>Chlamydomonadales</taxon>
        <taxon>Chlamydomonadaceae</taxon>
        <taxon>Chlamydomonas</taxon>
    </lineage>
</organism>
<gene>
    <name evidence="1" type="ORF">CEUSTIGMA_g9034.t1</name>
</gene>
<comment type="caution">
    <text evidence="1">The sequence shown here is derived from an EMBL/GenBank/DDBJ whole genome shotgun (WGS) entry which is preliminary data.</text>
</comment>
<dbReference type="Proteomes" id="UP000232323">
    <property type="component" value="Unassembled WGS sequence"/>
</dbReference>
<dbReference type="AlphaFoldDB" id="A0A250XF04"/>
<keyword evidence="2" id="KW-1185">Reference proteome</keyword>
<evidence type="ECO:0000313" key="1">
    <source>
        <dbReference type="EMBL" id="GAX81606.1"/>
    </source>
</evidence>
<dbReference type="EMBL" id="BEGY01000067">
    <property type="protein sequence ID" value="GAX81606.1"/>
    <property type="molecule type" value="Genomic_DNA"/>
</dbReference>
<dbReference type="OrthoDB" id="543453at2759"/>
<protein>
    <submittedName>
        <fullName evidence="1">Uncharacterized protein</fullName>
    </submittedName>
</protein>